<evidence type="ECO:0000313" key="4">
    <source>
        <dbReference type="Proteomes" id="UP000585272"/>
    </source>
</evidence>
<evidence type="ECO:0000259" key="2">
    <source>
        <dbReference type="Pfam" id="PF07364"/>
    </source>
</evidence>
<comment type="caution">
    <text evidence="3">The sequence shown here is derived from an EMBL/GenBank/DDBJ whole genome shotgun (WGS) entry which is preliminary data.</text>
</comment>
<keyword evidence="4" id="KW-1185">Reference proteome</keyword>
<reference evidence="3 4" key="1">
    <citation type="submission" date="2020-08" db="EMBL/GenBank/DDBJ databases">
        <title>Genomic Encyclopedia of Archaeal and Bacterial Type Strains, Phase II (KMG-II): from individual species to whole genera.</title>
        <authorList>
            <person name="Goeker M."/>
        </authorList>
    </citation>
    <scope>NUCLEOTIDE SEQUENCE [LARGE SCALE GENOMIC DNA]</scope>
    <source>
        <strain evidence="3 4">DSM 23288</strain>
    </source>
</reference>
<dbReference type="EMBL" id="JACHNU010000011">
    <property type="protein sequence ID" value="MBB4665131.1"/>
    <property type="molecule type" value="Genomic_DNA"/>
</dbReference>
<evidence type="ECO:0000313" key="3">
    <source>
        <dbReference type="EMBL" id="MBB4665131.1"/>
    </source>
</evidence>
<dbReference type="AlphaFoldDB" id="A0A840ILK5"/>
<name>A0A840ILK5_9ACTN</name>
<dbReference type="InterPro" id="IPR015995">
    <property type="entry name" value="MlrC_N"/>
</dbReference>
<dbReference type="Pfam" id="PF07364">
    <property type="entry name" value="DUF1485"/>
    <property type="match status" value="1"/>
</dbReference>
<protein>
    <submittedName>
        <fullName evidence="3">Microcystin degradation protein MlrC</fullName>
    </submittedName>
</protein>
<sequence length="506" mass="51783">MSDGPRRLRVAVGGIVHETNTFIPRPTTLATLRAADWLAGERLVAAYRGTGTELGGMLAAAERLGLEAVPAVYVAAEPGGLVSAEAYAAAAGALLDALAAAGPLDAVCLALHGAGVADGVDDLEGDLLARVREQVGPSVPVLATLDLHTNLTAAMVAHATALVPCLRYPHVDFEACGERAVELAAGCARGELRPVTAARSVPLLTPPTATDGGVGAELRAAAEAWRERPGVLHAAYLHGFPFTDVPAVGAAALVVADGDAALAEQGADALADELWRRRERLPVERPDAAAAVAAALRAVATGENGRPVVLAEVSDNPGGGAPGDGTRLLRAMVAAELPDACFGFLCDEAAAAAAHAAGEGARIALRLGGASGPAAGEPLAVEAEVVRLTDGRFRALHPMERGRQVDLGPSALLRIGTVEVIVASGRTQTLDEAIFALHGVDVARRAVVALKSSAHYRAWFAPRASAVIEADTGGATSAAVERLGHRRLRRPVWPLDPDAPPTRPLA</sequence>
<organism evidence="3 4">
    <name type="scientific">Conexibacter arvalis</name>
    <dbReference type="NCBI Taxonomy" id="912552"/>
    <lineage>
        <taxon>Bacteria</taxon>
        <taxon>Bacillati</taxon>
        <taxon>Actinomycetota</taxon>
        <taxon>Thermoleophilia</taxon>
        <taxon>Solirubrobacterales</taxon>
        <taxon>Conexibacteraceae</taxon>
        <taxon>Conexibacter</taxon>
    </lineage>
</organism>
<accession>A0A840ILK5</accession>
<dbReference type="InterPro" id="IPR009197">
    <property type="entry name" value="MlrC"/>
</dbReference>
<feature type="domain" description="Microcystin LR degradation protein MlrC C-terminal" evidence="1">
    <location>
        <begin position="310"/>
        <end position="487"/>
    </location>
</feature>
<evidence type="ECO:0000259" key="1">
    <source>
        <dbReference type="Pfam" id="PF07171"/>
    </source>
</evidence>
<dbReference type="Proteomes" id="UP000585272">
    <property type="component" value="Unassembled WGS sequence"/>
</dbReference>
<gene>
    <name evidence="3" type="ORF">BDZ31_004752</name>
</gene>
<dbReference type="InterPro" id="IPR010799">
    <property type="entry name" value="MlrC_C"/>
</dbReference>
<proteinExistence type="predicted"/>
<dbReference type="PIRSF" id="PIRSF012702">
    <property type="entry name" value="UCP012702"/>
    <property type="match status" value="1"/>
</dbReference>
<dbReference type="Pfam" id="PF07171">
    <property type="entry name" value="MlrC_C"/>
    <property type="match status" value="1"/>
</dbReference>
<feature type="domain" description="Microcystin LR degradation protein MlrC N-terminal" evidence="2">
    <location>
        <begin position="9"/>
        <end position="295"/>
    </location>
</feature>